<reference evidence="1" key="1">
    <citation type="submission" date="2020-04" db="EMBL/GenBank/DDBJ databases">
        <authorList>
            <person name="Brown S."/>
        </authorList>
    </citation>
    <scope>NUCLEOTIDE SEQUENCE</scope>
    <source>
        <strain evidence="1">DJ015</strain>
    </source>
</reference>
<gene>
    <name evidence="1" type="ORF">HGI39_19810</name>
</gene>
<organism evidence="1 2">
    <name type="scientific">Clostridium beijerinckii</name>
    <name type="common">Clostridium MP</name>
    <dbReference type="NCBI Taxonomy" id="1520"/>
    <lineage>
        <taxon>Bacteria</taxon>
        <taxon>Bacillati</taxon>
        <taxon>Bacillota</taxon>
        <taxon>Clostridia</taxon>
        <taxon>Eubacteriales</taxon>
        <taxon>Clostridiaceae</taxon>
        <taxon>Clostridium</taxon>
    </lineage>
</organism>
<accession>A0AAW3WD80</accession>
<protein>
    <recommendedName>
        <fullName evidence="3">DUF5659 domain-containing protein</fullName>
    </recommendedName>
</protein>
<dbReference type="AlphaFoldDB" id="A0AAW3WD80"/>
<evidence type="ECO:0000313" key="1">
    <source>
        <dbReference type="EMBL" id="MBC2476910.1"/>
    </source>
</evidence>
<name>A0AAW3WD80_CLOBE</name>
<dbReference type="Proteomes" id="UP001194098">
    <property type="component" value="Unassembled WGS sequence"/>
</dbReference>
<sequence length="70" mass="8163">MNNNIVKGQYGEYKVLDRCIVVGYHFFNSIDEIEKYRYFRLKSNLKSMDNVLNEAIKVMKANGLVVSTIQ</sequence>
<reference evidence="1" key="2">
    <citation type="journal article" date="2022" name="Nat. Biotechnol.">
        <title>Carbon-negative production of acetone and isopropanol by gas fermentation at industrial pilot scale.</title>
        <authorList>
            <person name="Liew F.E."/>
            <person name="Nogle R."/>
            <person name="Abdalla T."/>
            <person name="Rasor B.J."/>
            <person name="Canter C."/>
            <person name="Jensen R.O."/>
            <person name="Wang L."/>
            <person name="Strutz J."/>
            <person name="Chirania P."/>
            <person name="De Tissera S."/>
            <person name="Mueller A.P."/>
            <person name="Ruan Z."/>
            <person name="Gao A."/>
            <person name="Tran L."/>
            <person name="Engle N.L."/>
            <person name="Bromley J.C."/>
            <person name="Daniell J."/>
            <person name="Conrado R."/>
            <person name="Tschaplinski T.J."/>
            <person name="Giannone R.J."/>
            <person name="Hettich R.L."/>
            <person name="Karim A.S."/>
            <person name="Simpson S.D."/>
            <person name="Brown S.D."/>
            <person name="Leang C."/>
            <person name="Jewett M.C."/>
            <person name="Kopke M."/>
        </authorList>
    </citation>
    <scope>NUCLEOTIDE SEQUENCE</scope>
    <source>
        <strain evidence="1">DJ015</strain>
    </source>
</reference>
<evidence type="ECO:0008006" key="3">
    <source>
        <dbReference type="Google" id="ProtNLM"/>
    </source>
</evidence>
<dbReference type="EMBL" id="JABAGV010000067">
    <property type="protein sequence ID" value="MBC2476910.1"/>
    <property type="molecule type" value="Genomic_DNA"/>
</dbReference>
<comment type="caution">
    <text evidence="1">The sequence shown here is derived from an EMBL/GenBank/DDBJ whole genome shotgun (WGS) entry which is preliminary data.</text>
</comment>
<dbReference type="RefSeq" id="WP_171779746.1">
    <property type="nucleotide sequence ID" value="NZ_JABAGV010000067.1"/>
</dbReference>
<evidence type="ECO:0000313" key="2">
    <source>
        <dbReference type="Proteomes" id="UP001194098"/>
    </source>
</evidence>
<proteinExistence type="predicted"/>